<dbReference type="EMBL" id="CALSDN010000021">
    <property type="protein sequence ID" value="CAH6723839.1"/>
    <property type="molecule type" value="Genomic_DNA"/>
</dbReference>
<proteinExistence type="predicted"/>
<reference evidence="1" key="1">
    <citation type="submission" date="2022-06" db="EMBL/GenBank/DDBJ databases">
        <authorList>
            <person name="Legras J.-L."/>
            <person name="Devillers H."/>
            <person name="Grondin C."/>
        </authorList>
    </citation>
    <scope>NUCLEOTIDE SEQUENCE</scope>
    <source>
        <strain evidence="1">CLIB 1444</strain>
    </source>
</reference>
<accession>A0ACA9YG80</accession>
<dbReference type="Proteomes" id="UP001152531">
    <property type="component" value="Unassembled WGS sequence"/>
</dbReference>
<name>A0ACA9YG80_9ASCO</name>
<protein>
    <submittedName>
        <fullName evidence="1">Hsp70 nucleotide exchange factor Fes1p</fullName>
    </submittedName>
</protein>
<evidence type="ECO:0000313" key="2">
    <source>
        <dbReference type="Proteomes" id="UP001152531"/>
    </source>
</evidence>
<evidence type="ECO:0000313" key="1">
    <source>
        <dbReference type="EMBL" id="CAH6723839.1"/>
    </source>
</evidence>
<organism evidence="1 2">
    <name type="scientific">[Candida] jaroonii</name>
    <dbReference type="NCBI Taxonomy" id="467808"/>
    <lineage>
        <taxon>Eukaryota</taxon>
        <taxon>Fungi</taxon>
        <taxon>Dikarya</taxon>
        <taxon>Ascomycota</taxon>
        <taxon>Saccharomycotina</taxon>
        <taxon>Pichiomycetes</taxon>
        <taxon>Debaryomycetaceae</taxon>
        <taxon>Yamadazyma</taxon>
    </lineage>
</organism>
<gene>
    <name evidence="1" type="ORF">CLIB1444_21S00540</name>
</gene>
<sequence length="285" mass="32431">MDKLLAWSVAQQSGDKEAIEKIGKPDEKVLSQLFGGPDEPTLMKQSIDIVNDPTVELKDKEIALENFEMLIENLDNANNIENMKLWSSIVKLLDGETPDSLRILAVSIISIAVQNNDKAQDDFLKYDGFERLLAIYPDASFTLKLKVLFAISSLIRNNLNSFKFFNKLNGWEILKAPEDVDSKQKDKLNIRLLSVISSIISNTKEFKPEIEPKLNEFKVISFIIDNLSSNINCSEKSLQNLNQLINLNYKFDDDELSQLTSSIKQIQHLKEDYPTEFKAIESITK</sequence>
<keyword evidence="2" id="KW-1185">Reference proteome</keyword>
<comment type="caution">
    <text evidence="1">The sequence shown here is derived from an EMBL/GenBank/DDBJ whole genome shotgun (WGS) entry which is preliminary data.</text>
</comment>